<gene>
    <name evidence="3" type="ORF">PCAR00345_LOCUS2899</name>
</gene>
<feature type="compositionally biased region" description="Low complexity" evidence="1">
    <location>
        <begin position="1"/>
        <end position="14"/>
    </location>
</feature>
<dbReference type="PROSITE" id="PS50042">
    <property type="entry name" value="CNMP_BINDING_3"/>
    <property type="match status" value="2"/>
</dbReference>
<feature type="domain" description="Cyclic nucleotide-binding" evidence="2">
    <location>
        <begin position="479"/>
        <end position="589"/>
    </location>
</feature>
<reference evidence="3" key="1">
    <citation type="submission" date="2021-01" db="EMBL/GenBank/DDBJ databases">
        <authorList>
            <person name="Corre E."/>
            <person name="Pelletier E."/>
            <person name="Niang G."/>
            <person name="Scheremetjew M."/>
            <person name="Finn R."/>
            <person name="Kale V."/>
            <person name="Holt S."/>
            <person name="Cochrane G."/>
            <person name="Meng A."/>
            <person name="Brown T."/>
            <person name="Cohen L."/>
        </authorList>
    </citation>
    <scope>NUCLEOTIDE SEQUENCE</scope>
    <source>
        <strain evidence="3">CCMP645</strain>
    </source>
</reference>
<dbReference type="AlphaFoldDB" id="A0A7S4B157"/>
<protein>
    <recommendedName>
        <fullName evidence="2">Cyclic nucleotide-binding domain-containing protein</fullName>
    </recommendedName>
</protein>
<evidence type="ECO:0000256" key="1">
    <source>
        <dbReference type="SAM" id="MobiDB-lite"/>
    </source>
</evidence>
<dbReference type="EMBL" id="HBIZ01005106">
    <property type="protein sequence ID" value="CAE0750314.1"/>
    <property type="molecule type" value="Transcribed_RNA"/>
</dbReference>
<dbReference type="Pfam" id="PF00027">
    <property type="entry name" value="cNMP_binding"/>
    <property type="match status" value="1"/>
</dbReference>
<evidence type="ECO:0000313" key="3">
    <source>
        <dbReference type="EMBL" id="CAE0750314.1"/>
    </source>
</evidence>
<dbReference type="SMART" id="SM00100">
    <property type="entry name" value="cNMP"/>
    <property type="match status" value="1"/>
</dbReference>
<feature type="compositionally biased region" description="Polar residues" evidence="1">
    <location>
        <begin position="47"/>
        <end position="61"/>
    </location>
</feature>
<feature type="domain" description="Cyclic nucleotide-binding" evidence="2">
    <location>
        <begin position="387"/>
        <end position="459"/>
    </location>
</feature>
<feature type="compositionally biased region" description="Low complexity" evidence="1">
    <location>
        <begin position="30"/>
        <end position="43"/>
    </location>
</feature>
<dbReference type="SUPFAM" id="SSF51206">
    <property type="entry name" value="cAMP-binding domain-like"/>
    <property type="match status" value="2"/>
</dbReference>
<dbReference type="Gene3D" id="2.60.120.10">
    <property type="entry name" value="Jelly Rolls"/>
    <property type="match status" value="2"/>
</dbReference>
<name>A0A7S4B157_CHRCT</name>
<organism evidence="3">
    <name type="scientific">Chrysotila carterae</name>
    <name type="common">Marine alga</name>
    <name type="synonym">Syracosphaera carterae</name>
    <dbReference type="NCBI Taxonomy" id="13221"/>
    <lineage>
        <taxon>Eukaryota</taxon>
        <taxon>Haptista</taxon>
        <taxon>Haptophyta</taxon>
        <taxon>Prymnesiophyceae</taxon>
        <taxon>Isochrysidales</taxon>
        <taxon>Isochrysidaceae</taxon>
        <taxon>Chrysotila</taxon>
    </lineage>
</organism>
<dbReference type="InterPro" id="IPR018490">
    <property type="entry name" value="cNMP-bd_dom_sf"/>
</dbReference>
<dbReference type="CDD" id="cd00038">
    <property type="entry name" value="CAP_ED"/>
    <property type="match status" value="1"/>
</dbReference>
<accession>A0A7S4B157</accession>
<proteinExistence type="predicted"/>
<feature type="region of interest" description="Disordered" evidence="1">
    <location>
        <begin position="1"/>
        <end position="114"/>
    </location>
</feature>
<sequence length="670" mass="72483">MVAYSSSCSGKSASPAPTVRLANTHASVKPASSRLPPSARPSAGVWCSSNCPSSARGQLTATRPAPASSVVPDWDAHGPSKSRACDTKRGHGQQRKPTSSVACPAGKSLQSEKDDELRTLERLIEKDPGNTTLLMSRAHLLRRKGCWYEAISDYAVVHAVQGHVDATTPSAQQRLCHRSAPVLSASARIPASARYFGARAHSSSSVSASAPNAARHGATSVVPPRASDRSAVRVASCHAQSVTQAIALDDTESDVLSDEPRLAVAPARPNLAWTETAVSCAHPSDEAQAPPGAPVAHLHAGCFLATPEHVAAEDASAACKTLIDQSWGRLLRAASVNNGERSYQDVFQIAELLRASNPVLSALPHASMSILCQAVELEPDVQANYAEGAAAFYILLDGRAVHQRRRAGSGTLSASLTLSRGDSFGGFRLWRDAFVPPAVTPLGRCVVLRLGEEAFLRALAVPKLSAFTEAVRLVAQLPLAADLPWDRLLAFTMSLQPREYARGDIPSRQGEHMAGMSIVLSGRLLVTRHICVRTKLGSERMQTVQVGTYGPKDVFDELSVLQDSSLSFATVEAERASRILFLPKHSFRREWFTEQAIHELRRISRLKPTDTALREKFAYDQSWLQAKQHLCTQVLETARLKKEAKARQCRNFNVMIERAPRMSTKTSPYD</sequence>
<evidence type="ECO:0000259" key="2">
    <source>
        <dbReference type="PROSITE" id="PS50042"/>
    </source>
</evidence>
<dbReference type="InterPro" id="IPR014710">
    <property type="entry name" value="RmlC-like_jellyroll"/>
</dbReference>
<feature type="compositionally biased region" description="Basic and acidic residues" evidence="1">
    <location>
        <begin position="74"/>
        <end position="89"/>
    </location>
</feature>
<dbReference type="InterPro" id="IPR000595">
    <property type="entry name" value="cNMP-bd_dom"/>
</dbReference>